<gene>
    <name evidence="1" type="ORF">AFUS01_LOCUS13357</name>
</gene>
<dbReference type="Proteomes" id="UP000708208">
    <property type="component" value="Unassembled WGS sequence"/>
</dbReference>
<evidence type="ECO:0000313" key="2">
    <source>
        <dbReference type="Proteomes" id="UP000708208"/>
    </source>
</evidence>
<comment type="caution">
    <text evidence="1">The sequence shown here is derived from an EMBL/GenBank/DDBJ whole genome shotgun (WGS) entry which is preliminary data.</text>
</comment>
<dbReference type="EMBL" id="CAJVCH010108402">
    <property type="protein sequence ID" value="CAG7724324.1"/>
    <property type="molecule type" value="Genomic_DNA"/>
</dbReference>
<protein>
    <submittedName>
        <fullName evidence="1">Uncharacterized protein</fullName>
    </submittedName>
</protein>
<sequence>MVSVIRTN</sequence>
<reference evidence="1" key="1">
    <citation type="submission" date="2021-06" db="EMBL/GenBank/DDBJ databases">
        <authorList>
            <person name="Hodson N. C."/>
            <person name="Mongue J. A."/>
            <person name="Jaron S. K."/>
        </authorList>
    </citation>
    <scope>NUCLEOTIDE SEQUENCE</scope>
</reference>
<organism evidence="1 2">
    <name type="scientific">Allacma fusca</name>
    <dbReference type="NCBI Taxonomy" id="39272"/>
    <lineage>
        <taxon>Eukaryota</taxon>
        <taxon>Metazoa</taxon>
        <taxon>Ecdysozoa</taxon>
        <taxon>Arthropoda</taxon>
        <taxon>Hexapoda</taxon>
        <taxon>Collembola</taxon>
        <taxon>Symphypleona</taxon>
        <taxon>Sminthuridae</taxon>
        <taxon>Allacma</taxon>
    </lineage>
</organism>
<keyword evidence="2" id="KW-1185">Reference proteome</keyword>
<proteinExistence type="predicted"/>
<accession>A0A8J2NXW1</accession>
<feature type="non-terminal residue" evidence="1">
    <location>
        <position position="1"/>
    </location>
</feature>
<name>A0A8J2NXW1_9HEXA</name>
<evidence type="ECO:0000313" key="1">
    <source>
        <dbReference type="EMBL" id="CAG7724324.1"/>
    </source>
</evidence>